<sequence>MYQASLGLQAGNHLTTEHGGPYRVRGISAPFYFHLLGDVLIIYHQPVVYLRLESIERYSDSHFPTLGPVGRDADGSYWSEQNDRILVETGDAVQLDMFRLTPPDPMPYAFQAGVNYDAPDGQLWHCAACGHDFNTPNDEERRIAPHCPSCDTRQLAAMIVMMRAVPRDKAKASSFQRKLGFKDEQLMKLPLEAV</sequence>
<accession>A0A0N8PR58</accession>
<name>A0A0N8PR58_9CHLR</name>
<comment type="caution">
    <text evidence="1">The sequence shown here is derived from an EMBL/GenBank/DDBJ whole genome shotgun (WGS) entry which is preliminary data.</text>
</comment>
<keyword evidence="2" id="KW-1185">Reference proteome</keyword>
<organism evidence="1 2">
    <name type="scientific">Kouleothrix aurantiaca</name>
    <dbReference type="NCBI Taxonomy" id="186479"/>
    <lineage>
        <taxon>Bacteria</taxon>
        <taxon>Bacillati</taxon>
        <taxon>Chloroflexota</taxon>
        <taxon>Chloroflexia</taxon>
        <taxon>Chloroflexales</taxon>
        <taxon>Roseiflexineae</taxon>
        <taxon>Roseiflexaceae</taxon>
        <taxon>Kouleothrix</taxon>
    </lineage>
</organism>
<gene>
    <name evidence="1" type="ORF">SE17_35040</name>
</gene>
<evidence type="ECO:0000313" key="1">
    <source>
        <dbReference type="EMBL" id="KPV49005.1"/>
    </source>
</evidence>
<reference evidence="1 2" key="1">
    <citation type="submission" date="2015-09" db="EMBL/GenBank/DDBJ databases">
        <title>Draft genome sequence of Kouleothrix aurantiaca JCM 19913.</title>
        <authorList>
            <person name="Hemp J."/>
        </authorList>
    </citation>
    <scope>NUCLEOTIDE SEQUENCE [LARGE SCALE GENOMIC DNA]</scope>
    <source>
        <strain evidence="1 2">COM-B</strain>
    </source>
</reference>
<dbReference type="AlphaFoldDB" id="A0A0N8PR58"/>
<protein>
    <submittedName>
        <fullName evidence="1">Uncharacterized protein</fullName>
    </submittedName>
</protein>
<dbReference type="EMBL" id="LJCR01002256">
    <property type="protein sequence ID" value="KPV49005.1"/>
    <property type="molecule type" value="Genomic_DNA"/>
</dbReference>
<evidence type="ECO:0000313" key="2">
    <source>
        <dbReference type="Proteomes" id="UP000050509"/>
    </source>
</evidence>
<proteinExistence type="predicted"/>
<dbReference type="Proteomes" id="UP000050509">
    <property type="component" value="Unassembled WGS sequence"/>
</dbReference>